<dbReference type="Proteomes" id="UP001055115">
    <property type="component" value="Unassembled WGS sequence"/>
</dbReference>
<gene>
    <name evidence="1" type="ORF">ColSpa_12227</name>
</gene>
<accession>A0AA37PGT6</accession>
<dbReference type="GeneID" id="73333029"/>
<proteinExistence type="predicted"/>
<evidence type="ECO:0000313" key="1">
    <source>
        <dbReference type="EMBL" id="GKT52046.1"/>
    </source>
</evidence>
<dbReference type="EMBL" id="BQXU01000059">
    <property type="protein sequence ID" value="GKT52046.1"/>
    <property type="molecule type" value="Genomic_DNA"/>
</dbReference>
<evidence type="ECO:0000313" key="2">
    <source>
        <dbReference type="Proteomes" id="UP001055115"/>
    </source>
</evidence>
<comment type="caution">
    <text evidence="1">The sequence shown here is derived from an EMBL/GenBank/DDBJ whole genome shotgun (WGS) entry which is preliminary data.</text>
</comment>
<name>A0AA37PGT6_9PEZI</name>
<dbReference type="RefSeq" id="XP_049134396.1">
    <property type="nucleotide sequence ID" value="XM_049278439.1"/>
</dbReference>
<sequence length="205" mass="22430">MATPTASNDSKDSEDWLKMKQLIFTSDTYLRTLSSHGLSLFLIGIDLYDILDGETGRDFHLLLTLAHGKERLSERFPKTLAAEDELMVALKTSLRDGDKIDETKAVLKIDADGTTVHLHLHGLLHPGAAEGEMCVSSDAFATNEGGHPETVFLSTHDTSKPADQLEFCWTCSKTGSEDGNSVDGLVVDLSADVCPDHNRTWISKK</sequence>
<keyword evidence="2" id="KW-1185">Reference proteome</keyword>
<protein>
    <submittedName>
        <fullName evidence="1">Uncharacterized protein</fullName>
    </submittedName>
</protein>
<reference evidence="1 2" key="1">
    <citation type="submission" date="2022-03" db="EMBL/GenBank/DDBJ databases">
        <title>Genome data of Colletotrichum spp.</title>
        <authorList>
            <person name="Utami Y.D."/>
            <person name="Hiruma K."/>
        </authorList>
    </citation>
    <scope>NUCLEOTIDE SEQUENCE [LARGE SCALE GENOMIC DNA]</scope>
    <source>
        <strain evidence="1 2">MAFF 239500</strain>
    </source>
</reference>
<dbReference type="AlphaFoldDB" id="A0AA37PGT6"/>
<organism evidence="1 2">
    <name type="scientific">Colletotrichum spaethianum</name>
    <dbReference type="NCBI Taxonomy" id="700344"/>
    <lineage>
        <taxon>Eukaryota</taxon>
        <taxon>Fungi</taxon>
        <taxon>Dikarya</taxon>
        <taxon>Ascomycota</taxon>
        <taxon>Pezizomycotina</taxon>
        <taxon>Sordariomycetes</taxon>
        <taxon>Hypocreomycetidae</taxon>
        <taxon>Glomerellales</taxon>
        <taxon>Glomerellaceae</taxon>
        <taxon>Colletotrichum</taxon>
        <taxon>Colletotrichum spaethianum species complex</taxon>
    </lineage>
</organism>